<evidence type="ECO:0000256" key="5">
    <source>
        <dbReference type="ARBA" id="ARBA00022771"/>
    </source>
</evidence>
<dbReference type="PANTHER" id="PTHR23235">
    <property type="entry name" value="KRUEPPEL-LIKE TRANSCRIPTION FACTOR"/>
    <property type="match status" value="1"/>
</dbReference>
<dbReference type="PROSITE" id="PS50157">
    <property type="entry name" value="ZINC_FINGER_C2H2_2"/>
    <property type="match status" value="4"/>
</dbReference>
<feature type="domain" description="C2H2-type" evidence="14">
    <location>
        <begin position="372"/>
        <end position="399"/>
    </location>
</feature>
<reference evidence="15" key="2">
    <citation type="submission" date="2025-09" db="UniProtKB">
        <authorList>
            <consortium name="Ensembl"/>
        </authorList>
    </citation>
    <scope>IDENTIFICATION</scope>
</reference>
<dbReference type="FunFam" id="3.30.160.60:FF:000624">
    <property type="entry name" value="zinc finger protein 697"/>
    <property type="match status" value="1"/>
</dbReference>
<dbReference type="InterPro" id="IPR036236">
    <property type="entry name" value="Znf_C2H2_sf"/>
</dbReference>
<evidence type="ECO:0000256" key="3">
    <source>
        <dbReference type="ARBA" id="ARBA00022723"/>
    </source>
</evidence>
<feature type="compositionally biased region" description="Basic and acidic residues" evidence="13">
    <location>
        <begin position="70"/>
        <end position="95"/>
    </location>
</feature>
<dbReference type="FunFam" id="3.30.160.60:FF:000016">
    <property type="entry name" value="zinc finger protein 37 homolog"/>
    <property type="match status" value="1"/>
</dbReference>
<feature type="domain" description="C2H2-type" evidence="14">
    <location>
        <begin position="428"/>
        <end position="455"/>
    </location>
</feature>
<sequence length="489" mass="55704">MGTLQQLNTLISEELAAAAAEIFGAVEKTLTGYQREMSRSKQEIDHLRSLLVSLEVRLHRSAAHQVSPHCCDKATPPEHRHEEYQAPDVSPEHQAPDVSPEHSSTLHVQWRNDQRGASCRQQCATNASPRFLKQEGHREPPSYHYRILEQTAAIKGEPDGDGFITSPSTKEAEIHCARNAGPSGIQQEALKESLEVIHCEQEWPDEQQHTKPNRCPCQDHKDLDPPQVKMEKATSSSPKEENDNEYDLSLQSERRSYAEPHASSPTYDQTLCNTTLHTAEEMRRDAEGEGCRLSRPPGVPQHFYLENPDCQPPQSEYGEDTEGVANGQSVDKVHTLTGMRQKKRKNFTLHSLEKFSIRVTEDVNDLTRERRHTCPICAKCFKESSHLKDHVRIHTGEKPYQCKECGKNFRQSGALTLHMRIHTGERPYQCTDCGRRFNRKGDMETHRVTHTEERPHLCLVCGKSFKRKSNLNTHLKIHAEDTVNYNQPL</sequence>
<dbReference type="GO" id="GO:0008270">
    <property type="term" value="F:zinc ion binding"/>
    <property type="evidence" value="ECO:0007669"/>
    <property type="project" value="UniProtKB-KW"/>
</dbReference>
<dbReference type="PANTHER" id="PTHR23235:SF120">
    <property type="entry name" value="KRUPPEL-LIKE FACTOR 15"/>
    <property type="match status" value="1"/>
</dbReference>
<keyword evidence="3" id="KW-0479">Metal-binding</keyword>
<keyword evidence="4" id="KW-0677">Repeat</keyword>
<evidence type="ECO:0000256" key="8">
    <source>
        <dbReference type="ARBA" id="ARBA00023125"/>
    </source>
</evidence>
<keyword evidence="6" id="KW-0862">Zinc</keyword>
<keyword evidence="5 11" id="KW-0863">Zinc-finger</keyword>
<evidence type="ECO:0000256" key="2">
    <source>
        <dbReference type="ARBA" id="ARBA00006991"/>
    </source>
</evidence>
<reference evidence="15" key="1">
    <citation type="submission" date="2025-08" db="UniProtKB">
        <authorList>
            <consortium name="Ensembl"/>
        </authorList>
    </citation>
    <scope>IDENTIFICATION</scope>
</reference>
<dbReference type="PROSITE" id="PS00028">
    <property type="entry name" value="ZINC_FINGER_C2H2_1"/>
    <property type="match status" value="4"/>
</dbReference>
<evidence type="ECO:0000256" key="9">
    <source>
        <dbReference type="ARBA" id="ARBA00023163"/>
    </source>
</evidence>
<evidence type="ECO:0000256" key="13">
    <source>
        <dbReference type="SAM" id="MobiDB-lite"/>
    </source>
</evidence>
<feature type="domain" description="C2H2-type" evidence="14">
    <location>
        <begin position="456"/>
        <end position="483"/>
    </location>
</feature>
<keyword evidence="16" id="KW-1185">Reference proteome</keyword>
<feature type="region of interest" description="Disordered" evidence="13">
    <location>
        <begin position="204"/>
        <end position="248"/>
    </location>
</feature>
<dbReference type="GO" id="GO:0005634">
    <property type="term" value="C:nucleus"/>
    <property type="evidence" value="ECO:0007669"/>
    <property type="project" value="UniProtKB-SubCell"/>
</dbReference>
<dbReference type="SMART" id="SM00355">
    <property type="entry name" value="ZnF_C2H2"/>
    <property type="match status" value="4"/>
</dbReference>
<dbReference type="GO" id="GO:0000981">
    <property type="term" value="F:DNA-binding transcription factor activity, RNA polymerase II-specific"/>
    <property type="evidence" value="ECO:0007669"/>
    <property type="project" value="TreeGrafter"/>
</dbReference>
<dbReference type="Ensembl" id="ENSMALT00000004237.1">
    <property type="protein sequence ID" value="ENSMALP00000004135.1"/>
    <property type="gene ID" value="ENSMALG00000003015.1"/>
</dbReference>
<evidence type="ECO:0000256" key="10">
    <source>
        <dbReference type="ARBA" id="ARBA00023242"/>
    </source>
</evidence>
<evidence type="ECO:0000256" key="11">
    <source>
        <dbReference type="PROSITE-ProRule" id="PRU00042"/>
    </source>
</evidence>
<dbReference type="FunFam" id="3.30.160.60:FF:001498">
    <property type="entry name" value="Zinc finger protein 404"/>
    <property type="match status" value="1"/>
</dbReference>
<comment type="subcellular location">
    <subcellularLocation>
        <location evidence="1">Nucleus</location>
    </subcellularLocation>
</comment>
<dbReference type="Proteomes" id="UP000261600">
    <property type="component" value="Unplaced"/>
</dbReference>
<feature type="region of interest" description="Disordered" evidence="13">
    <location>
        <begin position="67"/>
        <end position="100"/>
    </location>
</feature>
<evidence type="ECO:0000256" key="12">
    <source>
        <dbReference type="SAM" id="Coils"/>
    </source>
</evidence>
<name>A0A3Q3Q4F2_MONAL</name>
<feature type="coiled-coil region" evidence="12">
    <location>
        <begin position="30"/>
        <end position="57"/>
    </location>
</feature>
<evidence type="ECO:0000256" key="6">
    <source>
        <dbReference type="ARBA" id="ARBA00022833"/>
    </source>
</evidence>
<dbReference type="Pfam" id="PF00096">
    <property type="entry name" value="zf-C2H2"/>
    <property type="match status" value="4"/>
</dbReference>
<evidence type="ECO:0000313" key="16">
    <source>
        <dbReference type="Proteomes" id="UP000261600"/>
    </source>
</evidence>
<dbReference type="SUPFAM" id="SSF57667">
    <property type="entry name" value="beta-beta-alpha zinc fingers"/>
    <property type="match status" value="2"/>
</dbReference>
<accession>A0A3Q3Q4F2</accession>
<dbReference type="AlphaFoldDB" id="A0A3Q3Q4F2"/>
<dbReference type="FunFam" id="3.30.160.60:FF:000862">
    <property type="entry name" value="zinc finger protein 697"/>
    <property type="match status" value="1"/>
</dbReference>
<comment type="similarity">
    <text evidence="2">Belongs to the krueppel C2H2-type zinc-finger protein family.</text>
</comment>
<keyword evidence="12" id="KW-0175">Coiled coil</keyword>
<evidence type="ECO:0000256" key="4">
    <source>
        <dbReference type="ARBA" id="ARBA00022737"/>
    </source>
</evidence>
<evidence type="ECO:0000256" key="7">
    <source>
        <dbReference type="ARBA" id="ARBA00023015"/>
    </source>
</evidence>
<keyword evidence="8" id="KW-0238">DNA-binding</keyword>
<feature type="compositionally biased region" description="Basic and acidic residues" evidence="13">
    <location>
        <begin position="217"/>
        <end position="232"/>
    </location>
</feature>
<dbReference type="InterPro" id="IPR013087">
    <property type="entry name" value="Znf_C2H2_type"/>
</dbReference>
<keyword evidence="10" id="KW-0539">Nucleus</keyword>
<dbReference type="GO" id="GO:0000978">
    <property type="term" value="F:RNA polymerase II cis-regulatory region sequence-specific DNA binding"/>
    <property type="evidence" value="ECO:0007669"/>
    <property type="project" value="TreeGrafter"/>
</dbReference>
<evidence type="ECO:0000313" key="15">
    <source>
        <dbReference type="Ensembl" id="ENSMALP00000004135.1"/>
    </source>
</evidence>
<proteinExistence type="inferred from homology"/>
<protein>
    <recommendedName>
        <fullName evidence="14">C2H2-type domain-containing protein</fullName>
    </recommendedName>
</protein>
<feature type="domain" description="C2H2-type" evidence="14">
    <location>
        <begin position="400"/>
        <end position="427"/>
    </location>
</feature>
<evidence type="ECO:0000259" key="14">
    <source>
        <dbReference type="PROSITE" id="PS50157"/>
    </source>
</evidence>
<evidence type="ECO:0000256" key="1">
    <source>
        <dbReference type="ARBA" id="ARBA00004123"/>
    </source>
</evidence>
<organism evidence="15 16">
    <name type="scientific">Monopterus albus</name>
    <name type="common">Swamp eel</name>
    <dbReference type="NCBI Taxonomy" id="43700"/>
    <lineage>
        <taxon>Eukaryota</taxon>
        <taxon>Metazoa</taxon>
        <taxon>Chordata</taxon>
        <taxon>Craniata</taxon>
        <taxon>Vertebrata</taxon>
        <taxon>Euteleostomi</taxon>
        <taxon>Actinopterygii</taxon>
        <taxon>Neopterygii</taxon>
        <taxon>Teleostei</taxon>
        <taxon>Neoteleostei</taxon>
        <taxon>Acanthomorphata</taxon>
        <taxon>Anabantaria</taxon>
        <taxon>Synbranchiformes</taxon>
        <taxon>Synbranchidae</taxon>
        <taxon>Monopterus</taxon>
    </lineage>
</organism>
<keyword evidence="7" id="KW-0805">Transcription regulation</keyword>
<keyword evidence="9" id="KW-0804">Transcription</keyword>
<dbReference type="Gene3D" id="3.30.160.60">
    <property type="entry name" value="Classic Zinc Finger"/>
    <property type="match status" value="4"/>
</dbReference>